<dbReference type="Gene3D" id="3.40.50.1820">
    <property type="entry name" value="alpha/beta hydrolase"/>
    <property type="match status" value="1"/>
</dbReference>
<dbReference type="EMBL" id="JAAGNZ010000002">
    <property type="protein sequence ID" value="NEU68833.1"/>
    <property type="molecule type" value="Genomic_DNA"/>
</dbReference>
<evidence type="ECO:0000313" key="2">
    <source>
        <dbReference type="EMBL" id="NEU68833.1"/>
    </source>
</evidence>
<accession>A0A6M0IPJ2</accession>
<proteinExistence type="predicted"/>
<dbReference type="RefSeq" id="WP_164041330.1">
    <property type="nucleotide sequence ID" value="NZ_JAAGNZ010000002.1"/>
</dbReference>
<dbReference type="InterPro" id="IPR029058">
    <property type="entry name" value="AB_hydrolase_fold"/>
</dbReference>
<dbReference type="PANTHER" id="PTHR42881">
    <property type="entry name" value="PROLYL ENDOPEPTIDASE"/>
    <property type="match status" value="1"/>
</dbReference>
<organism evidence="2 3">
    <name type="scientific">Spirosoma agri</name>
    <dbReference type="NCBI Taxonomy" id="1987381"/>
    <lineage>
        <taxon>Bacteria</taxon>
        <taxon>Pseudomonadati</taxon>
        <taxon>Bacteroidota</taxon>
        <taxon>Cytophagia</taxon>
        <taxon>Cytophagales</taxon>
        <taxon>Cytophagaceae</taxon>
        <taxon>Spirosoma</taxon>
    </lineage>
</organism>
<dbReference type="SUPFAM" id="SSF50993">
    <property type="entry name" value="Peptidase/esterase 'gauge' domain"/>
    <property type="match status" value="1"/>
</dbReference>
<sequence length="205" mass="23175">MKLPILLGLELTTMVSGCSQKSHESDPPATRQQPVTDTYFGKAVVDNYRWLEDMNKPEVKDWFKAQGDHTNELLYQIPGRDSLVNTFLQYDALRSVRYGDVRQRGNRYFYRKTLSSENVGKLYYREGKTGPEVLLFDPVAYDTKKTYSISGCSPSDQGPHIAIGLQEGGTEISILRTMAVDTKTFRPENITAVFGGGVVWPFYGR</sequence>
<name>A0A6M0IPJ2_9BACT</name>
<dbReference type="GO" id="GO:0005829">
    <property type="term" value="C:cytosol"/>
    <property type="evidence" value="ECO:0007669"/>
    <property type="project" value="TreeGrafter"/>
</dbReference>
<evidence type="ECO:0000259" key="1">
    <source>
        <dbReference type="Pfam" id="PF02897"/>
    </source>
</evidence>
<dbReference type="Pfam" id="PF02897">
    <property type="entry name" value="Peptidase_S9_N"/>
    <property type="match status" value="1"/>
</dbReference>
<dbReference type="GO" id="GO:0070012">
    <property type="term" value="F:oligopeptidase activity"/>
    <property type="evidence" value="ECO:0007669"/>
    <property type="project" value="TreeGrafter"/>
</dbReference>
<protein>
    <recommendedName>
        <fullName evidence="1">Peptidase S9A N-terminal domain-containing protein</fullName>
    </recommendedName>
</protein>
<evidence type="ECO:0000313" key="3">
    <source>
        <dbReference type="Proteomes" id="UP000477386"/>
    </source>
</evidence>
<dbReference type="InterPro" id="IPR023302">
    <property type="entry name" value="Pept_S9A_N"/>
</dbReference>
<dbReference type="AlphaFoldDB" id="A0A6M0IPJ2"/>
<dbReference type="InterPro" id="IPR051167">
    <property type="entry name" value="Prolyl_oligopep/macrocyclase"/>
</dbReference>
<feature type="domain" description="Peptidase S9A N-terminal" evidence="1">
    <location>
        <begin position="27"/>
        <end position="200"/>
    </location>
</feature>
<dbReference type="Gene3D" id="2.130.10.120">
    <property type="entry name" value="Prolyl oligopeptidase, N-terminal domain"/>
    <property type="match status" value="1"/>
</dbReference>
<reference evidence="2 3" key="1">
    <citation type="submission" date="2020-02" db="EMBL/GenBank/DDBJ databases">
        <title>Draft genome sequence of two Spirosoma agri KCTC 52727 and Spirosoma terrae KCTC 52035.</title>
        <authorList>
            <person name="Rojas J."/>
            <person name="Ambika Manirajan B."/>
            <person name="Ratering S."/>
            <person name="Suarez C."/>
            <person name="Schnell S."/>
        </authorList>
    </citation>
    <scope>NUCLEOTIDE SEQUENCE [LARGE SCALE GENOMIC DNA]</scope>
    <source>
        <strain evidence="2 3">KCTC 52727</strain>
    </source>
</reference>
<dbReference type="PANTHER" id="PTHR42881:SF2">
    <property type="entry name" value="PROLYL ENDOPEPTIDASE"/>
    <property type="match status" value="1"/>
</dbReference>
<dbReference type="GO" id="GO:0004252">
    <property type="term" value="F:serine-type endopeptidase activity"/>
    <property type="evidence" value="ECO:0007669"/>
    <property type="project" value="InterPro"/>
</dbReference>
<dbReference type="Proteomes" id="UP000477386">
    <property type="component" value="Unassembled WGS sequence"/>
</dbReference>
<keyword evidence="3" id="KW-1185">Reference proteome</keyword>
<gene>
    <name evidence="2" type="ORF">GK091_18240</name>
</gene>
<comment type="caution">
    <text evidence="2">The sequence shown here is derived from an EMBL/GenBank/DDBJ whole genome shotgun (WGS) entry which is preliminary data.</text>
</comment>